<keyword evidence="1" id="KW-0812">Transmembrane</keyword>
<dbReference type="Proteomes" id="UP000053989">
    <property type="component" value="Unassembled WGS sequence"/>
</dbReference>
<dbReference type="Pfam" id="PF20151">
    <property type="entry name" value="DUF6533"/>
    <property type="match status" value="1"/>
</dbReference>
<dbReference type="AlphaFoldDB" id="A0A0C3AH87"/>
<reference evidence="3 4" key="1">
    <citation type="submission" date="2014-04" db="EMBL/GenBank/DDBJ databases">
        <authorList>
            <consortium name="DOE Joint Genome Institute"/>
            <person name="Kuo A."/>
            <person name="Kohler A."/>
            <person name="Nagy L.G."/>
            <person name="Floudas D."/>
            <person name="Copeland A."/>
            <person name="Barry K.W."/>
            <person name="Cichocki N."/>
            <person name="Veneault-Fourrey C."/>
            <person name="LaButti K."/>
            <person name="Lindquist E.A."/>
            <person name="Lipzen A."/>
            <person name="Lundell T."/>
            <person name="Morin E."/>
            <person name="Murat C."/>
            <person name="Sun H."/>
            <person name="Tunlid A."/>
            <person name="Henrissat B."/>
            <person name="Grigoriev I.V."/>
            <person name="Hibbett D.S."/>
            <person name="Martin F."/>
            <person name="Nordberg H.P."/>
            <person name="Cantor M.N."/>
            <person name="Hua S.X."/>
        </authorList>
    </citation>
    <scope>NUCLEOTIDE SEQUENCE [LARGE SCALE GENOMIC DNA]</scope>
    <source>
        <strain evidence="3 4">Foug A</strain>
    </source>
</reference>
<protein>
    <recommendedName>
        <fullName evidence="2">DUF6533 domain-containing protein</fullName>
    </recommendedName>
</protein>
<feature type="transmembrane region" description="Helical" evidence="1">
    <location>
        <begin position="54"/>
        <end position="72"/>
    </location>
</feature>
<dbReference type="EMBL" id="KN822029">
    <property type="protein sequence ID" value="KIM64287.1"/>
    <property type="molecule type" value="Genomic_DNA"/>
</dbReference>
<dbReference type="InParanoid" id="A0A0C3AH87"/>
<reference evidence="4" key="2">
    <citation type="submission" date="2015-01" db="EMBL/GenBank/DDBJ databases">
        <title>Evolutionary Origins and Diversification of the Mycorrhizal Mutualists.</title>
        <authorList>
            <consortium name="DOE Joint Genome Institute"/>
            <consortium name="Mycorrhizal Genomics Consortium"/>
            <person name="Kohler A."/>
            <person name="Kuo A."/>
            <person name="Nagy L.G."/>
            <person name="Floudas D."/>
            <person name="Copeland A."/>
            <person name="Barry K.W."/>
            <person name="Cichocki N."/>
            <person name="Veneault-Fourrey C."/>
            <person name="LaButti K."/>
            <person name="Lindquist E.A."/>
            <person name="Lipzen A."/>
            <person name="Lundell T."/>
            <person name="Morin E."/>
            <person name="Murat C."/>
            <person name="Riley R."/>
            <person name="Ohm R."/>
            <person name="Sun H."/>
            <person name="Tunlid A."/>
            <person name="Henrissat B."/>
            <person name="Grigoriev I.V."/>
            <person name="Hibbett D.S."/>
            <person name="Martin F."/>
        </authorList>
    </citation>
    <scope>NUCLEOTIDE SEQUENCE [LARGE SCALE GENOMIC DNA]</scope>
    <source>
        <strain evidence="4">Foug A</strain>
    </source>
</reference>
<accession>A0A0C3AH87</accession>
<name>A0A0C3AH87_9AGAM</name>
<feature type="transmembrane region" description="Helical" evidence="1">
    <location>
        <begin position="175"/>
        <end position="193"/>
    </location>
</feature>
<gene>
    <name evidence="3" type="ORF">SCLCIDRAFT_642341</name>
</gene>
<feature type="transmembrane region" description="Helical" evidence="1">
    <location>
        <begin position="246"/>
        <end position="268"/>
    </location>
</feature>
<evidence type="ECO:0000256" key="1">
    <source>
        <dbReference type="SAM" id="Phobius"/>
    </source>
</evidence>
<evidence type="ECO:0000313" key="3">
    <source>
        <dbReference type="EMBL" id="KIM64287.1"/>
    </source>
</evidence>
<feature type="transmembrane region" description="Helical" evidence="1">
    <location>
        <begin position="214"/>
        <end position="234"/>
    </location>
</feature>
<evidence type="ECO:0000313" key="4">
    <source>
        <dbReference type="Proteomes" id="UP000053989"/>
    </source>
</evidence>
<feature type="domain" description="DUF6533" evidence="2">
    <location>
        <begin position="21"/>
        <end position="64"/>
    </location>
</feature>
<feature type="transmembrane region" description="Helical" evidence="1">
    <location>
        <begin position="78"/>
        <end position="99"/>
    </location>
</feature>
<keyword evidence="1" id="KW-1133">Transmembrane helix</keyword>
<evidence type="ECO:0000259" key="2">
    <source>
        <dbReference type="Pfam" id="PF20151"/>
    </source>
</evidence>
<dbReference type="InterPro" id="IPR045340">
    <property type="entry name" value="DUF6533"/>
</dbReference>
<dbReference type="OrthoDB" id="2679643at2759"/>
<keyword evidence="1" id="KW-0472">Membrane</keyword>
<dbReference type="HOGENOM" id="CLU_035509_13_0_1"/>
<feature type="transmembrane region" description="Helical" evidence="1">
    <location>
        <begin position="133"/>
        <end position="155"/>
    </location>
</feature>
<proteinExistence type="predicted"/>
<keyword evidence="4" id="KW-1185">Reference proteome</keyword>
<organism evidence="3 4">
    <name type="scientific">Scleroderma citrinum Foug A</name>
    <dbReference type="NCBI Taxonomy" id="1036808"/>
    <lineage>
        <taxon>Eukaryota</taxon>
        <taxon>Fungi</taxon>
        <taxon>Dikarya</taxon>
        <taxon>Basidiomycota</taxon>
        <taxon>Agaricomycotina</taxon>
        <taxon>Agaricomycetes</taxon>
        <taxon>Agaricomycetidae</taxon>
        <taxon>Boletales</taxon>
        <taxon>Sclerodermatineae</taxon>
        <taxon>Sclerodermataceae</taxon>
        <taxon>Scleroderma</taxon>
    </lineage>
</organism>
<sequence>MSTDVQSLINWISGLQLHYEVQFAMITFMIYDHATTLGQEVDLFWYSKWNLSKALYLTIRYLSVVLVGLLLYSNAGKGYGITTAFLTGFALSAVLMALCQGWSSPCFVYSDDSIICKAAIVIRVWYLFARNRLVRTIAVSTFVATTIASIVLIIFSTKDIKLLLMSTTVPPVSRTLVWMLVPSLIIHTVLFALKVYRFSQSSRSLHVEAPLRRFLKEGMLLYAFVTGTIVFDMICLSCTDSSQLSILFVGLTSFPTAAAVVSVCHIMLSINSLASTLHVDPEWLLNHAEMARLHFREGVNKGELCVDIY</sequence>